<comment type="caution">
    <text evidence="24">The sequence shown here is derived from an EMBL/GenBank/DDBJ whole genome shotgun (WGS) entry which is preliminary data.</text>
</comment>
<evidence type="ECO:0000256" key="7">
    <source>
        <dbReference type="ARBA" id="ARBA00022676"/>
    </source>
</evidence>
<dbReference type="InterPro" id="IPR048999">
    <property type="entry name" value="STT3-PglB_core"/>
</dbReference>
<feature type="transmembrane region" description="Helical" evidence="21">
    <location>
        <begin position="112"/>
        <end position="132"/>
    </location>
</feature>
<feature type="domain" description="Oligosaccharyl transferase STT3 N-terminal" evidence="22">
    <location>
        <begin position="114"/>
        <end position="506"/>
    </location>
</feature>
<feature type="region of interest" description="Disordered" evidence="20">
    <location>
        <begin position="1022"/>
        <end position="1207"/>
    </location>
</feature>
<dbReference type="Pfam" id="PF21436">
    <property type="entry name" value="STT3-PglB_core"/>
    <property type="match status" value="1"/>
</dbReference>
<feature type="domain" description="STT3/PglB/AglB core" evidence="23">
    <location>
        <begin position="627"/>
        <end position="677"/>
    </location>
</feature>
<feature type="region of interest" description="Disordered" evidence="20">
    <location>
        <begin position="1770"/>
        <end position="2041"/>
    </location>
</feature>
<comment type="subcellular location">
    <subcellularLocation>
        <location evidence="3">Endoplasmic reticulum membrane</location>
        <topology evidence="3">Multi-pass membrane protein</topology>
    </subcellularLocation>
</comment>
<keyword evidence="8 24" id="KW-0808">Transferase</keyword>
<evidence type="ECO:0000256" key="20">
    <source>
        <dbReference type="SAM" id="MobiDB-lite"/>
    </source>
</evidence>
<evidence type="ECO:0000256" key="2">
    <source>
        <dbReference type="ARBA" id="ARBA00001946"/>
    </source>
</evidence>
<feature type="region of interest" description="Disordered" evidence="20">
    <location>
        <begin position="1512"/>
        <end position="1675"/>
    </location>
</feature>
<feature type="transmembrane region" description="Helical" evidence="21">
    <location>
        <begin position="357"/>
        <end position="375"/>
    </location>
</feature>
<feature type="compositionally biased region" description="Polar residues" evidence="20">
    <location>
        <begin position="1652"/>
        <end position="1667"/>
    </location>
</feature>
<evidence type="ECO:0000256" key="4">
    <source>
        <dbReference type="ARBA" id="ARBA00004922"/>
    </source>
</evidence>
<feature type="compositionally biased region" description="Basic and acidic residues" evidence="20">
    <location>
        <begin position="1"/>
        <end position="15"/>
    </location>
</feature>
<feature type="region of interest" description="Disordered" evidence="20">
    <location>
        <begin position="1"/>
        <end position="21"/>
    </location>
</feature>
<feature type="compositionally biased region" description="Basic and acidic residues" evidence="20">
    <location>
        <begin position="1593"/>
        <end position="1607"/>
    </location>
</feature>
<gene>
    <name evidence="24" type="ORF">PCL_07504</name>
</gene>
<evidence type="ECO:0000256" key="15">
    <source>
        <dbReference type="ARBA" id="ARBA00023180"/>
    </source>
</evidence>
<evidence type="ECO:0000256" key="14">
    <source>
        <dbReference type="ARBA" id="ARBA00023136"/>
    </source>
</evidence>
<comment type="cofactor">
    <cofactor evidence="2">
        <name>Mg(2+)</name>
        <dbReference type="ChEBI" id="CHEBI:18420"/>
    </cofactor>
</comment>
<feature type="compositionally biased region" description="Polar residues" evidence="20">
    <location>
        <begin position="1889"/>
        <end position="1901"/>
    </location>
</feature>
<feature type="compositionally biased region" description="Polar residues" evidence="20">
    <location>
        <begin position="1955"/>
        <end position="1981"/>
    </location>
</feature>
<evidence type="ECO:0000256" key="21">
    <source>
        <dbReference type="SAM" id="Phobius"/>
    </source>
</evidence>
<comment type="pathway">
    <text evidence="4">Protein modification; protein glycosylation.</text>
</comment>
<feature type="compositionally biased region" description="Basic residues" evidence="20">
    <location>
        <begin position="1167"/>
        <end position="1177"/>
    </location>
</feature>
<organism evidence="24 25">
    <name type="scientific">Purpureocillium lilacinum</name>
    <name type="common">Paecilomyces lilacinus</name>
    <dbReference type="NCBI Taxonomy" id="33203"/>
    <lineage>
        <taxon>Eukaryota</taxon>
        <taxon>Fungi</taxon>
        <taxon>Dikarya</taxon>
        <taxon>Ascomycota</taxon>
        <taxon>Pezizomycotina</taxon>
        <taxon>Sordariomycetes</taxon>
        <taxon>Hypocreomycetidae</taxon>
        <taxon>Hypocreales</taxon>
        <taxon>Ophiocordycipitaceae</taxon>
        <taxon>Purpureocillium</taxon>
    </lineage>
</organism>
<evidence type="ECO:0000256" key="8">
    <source>
        <dbReference type="ARBA" id="ARBA00022679"/>
    </source>
</evidence>
<feature type="transmembrane region" description="Helical" evidence="21">
    <location>
        <begin position="475"/>
        <end position="493"/>
    </location>
</feature>
<keyword evidence="7" id="KW-0328">Glycosyltransferase</keyword>
<reference evidence="24 25" key="1">
    <citation type="journal article" date="2016" name="Front. Microbiol.">
        <title>Genome and transcriptome sequences reveal the specific parasitism of the nematophagous Purpureocillium lilacinum 36-1.</title>
        <authorList>
            <person name="Xie J."/>
            <person name="Li S."/>
            <person name="Mo C."/>
            <person name="Xiao X."/>
            <person name="Peng D."/>
            <person name="Wang G."/>
            <person name="Xiao Y."/>
        </authorList>
    </citation>
    <scope>NUCLEOTIDE SEQUENCE [LARGE SCALE GENOMIC DNA]</scope>
    <source>
        <strain evidence="24 25">36-1</strain>
    </source>
</reference>
<feature type="compositionally biased region" description="Polar residues" evidence="20">
    <location>
        <begin position="1823"/>
        <end position="1833"/>
    </location>
</feature>
<evidence type="ECO:0000256" key="6">
    <source>
        <dbReference type="ARBA" id="ARBA00012605"/>
    </source>
</evidence>
<evidence type="ECO:0000256" key="16">
    <source>
        <dbReference type="ARBA" id="ARBA00023211"/>
    </source>
</evidence>
<name>A0A2U3EIC3_PURLI</name>
<keyword evidence="15" id="KW-0325">Glycoprotein</keyword>
<evidence type="ECO:0000256" key="19">
    <source>
        <dbReference type="ARBA" id="ARBA00067960"/>
    </source>
</evidence>
<evidence type="ECO:0000256" key="18">
    <source>
        <dbReference type="ARBA" id="ARBA00059243"/>
    </source>
</evidence>
<feature type="transmembrane region" description="Helical" evidence="21">
    <location>
        <begin position="448"/>
        <end position="468"/>
    </location>
</feature>
<dbReference type="Gene3D" id="3.40.50.12610">
    <property type="match status" value="1"/>
</dbReference>
<dbReference type="InterPro" id="IPR048307">
    <property type="entry name" value="STT3_N"/>
</dbReference>
<comment type="cofactor">
    <cofactor evidence="1">
        <name>Mn(2+)</name>
        <dbReference type="ChEBI" id="CHEBI:29035"/>
    </cofactor>
</comment>
<dbReference type="InterPro" id="IPR003674">
    <property type="entry name" value="Oligo_trans_STT3"/>
</dbReference>
<dbReference type="FunFam" id="3.40.50.12610:FF:000001">
    <property type="entry name" value="Dolichyl-diphosphooligosaccharide--protein glycosyltransferase subunit STT3B"/>
    <property type="match status" value="1"/>
</dbReference>
<feature type="compositionally biased region" description="Polar residues" evidence="20">
    <location>
        <begin position="1133"/>
        <end position="1152"/>
    </location>
</feature>
<evidence type="ECO:0000256" key="12">
    <source>
        <dbReference type="ARBA" id="ARBA00022842"/>
    </source>
</evidence>
<evidence type="ECO:0000313" key="24">
    <source>
        <dbReference type="EMBL" id="PWI74190.1"/>
    </source>
</evidence>
<keyword evidence="10" id="KW-0479">Metal-binding</keyword>
<evidence type="ECO:0000256" key="10">
    <source>
        <dbReference type="ARBA" id="ARBA00022723"/>
    </source>
</evidence>
<keyword evidence="14 21" id="KW-0472">Membrane</keyword>
<feature type="transmembrane region" description="Helical" evidence="21">
    <location>
        <begin position="330"/>
        <end position="351"/>
    </location>
</feature>
<keyword evidence="12" id="KW-0460">Magnesium</keyword>
<evidence type="ECO:0000313" key="25">
    <source>
        <dbReference type="Proteomes" id="UP000245956"/>
    </source>
</evidence>
<feature type="compositionally biased region" description="Basic and acidic residues" evidence="20">
    <location>
        <begin position="1842"/>
        <end position="1853"/>
    </location>
</feature>
<feature type="transmembrane region" description="Helical" evidence="21">
    <location>
        <begin position="203"/>
        <end position="222"/>
    </location>
</feature>
<dbReference type="GO" id="GO:0004579">
    <property type="term" value="F:dolichyl-diphosphooligosaccharide-protein glycotransferase activity"/>
    <property type="evidence" value="ECO:0007669"/>
    <property type="project" value="UniProtKB-EC"/>
</dbReference>
<proteinExistence type="inferred from homology"/>
<dbReference type="Proteomes" id="UP000245956">
    <property type="component" value="Unassembled WGS sequence"/>
</dbReference>
<keyword evidence="9 21" id="KW-0812">Transmembrane</keyword>
<accession>A0A2U3EIC3</accession>
<evidence type="ECO:0000256" key="11">
    <source>
        <dbReference type="ARBA" id="ARBA00022824"/>
    </source>
</evidence>
<dbReference type="GO" id="GO:0046872">
    <property type="term" value="F:metal ion binding"/>
    <property type="evidence" value="ECO:0007669"/>
    <property type="project" value="UniProtKB-KW"/>
</dbReference>
<comment type="function">
    <text evidence="18">Catalytic subunit of the oligosaccharyl transferase (OST) complex that catalyzes the initial transfer of a defined glycan (Glc(3)Man(9)GlcNAc(2) in eukaryotes) from the lipid carrier dolichol-pyrophosphate to an asparagine residue within an Asn-X-Ser/Thr consensus motif in nascent polypeptide chains, the first step in protein N-glycosylation. N-glycosylation occurs cotranslationally and the complex associates with the Sec61 complex at the channel-forming translocon complex that mediates protein translocation across the endoplasmic reticulum (ER). All subunits are required for a maximal enzyme activity. This subunit contains the active site and the acceptor peptide and donor lipid-linked oligosaccharide (LLO) binding pockets.</text>
</comment>
<evidence type="ECO:0000256" key="5">
    <source>
        <dbReference type="ARBA" id="ARBA00010810"/>
    </source>
</evidence>
<keyword evidence="11" id="KW-0256">Endoplasmic reticulum</keyword>
<feature type="transmembrane region" description="Helical" evidence="21">
    <location>
        <begin position="387"/>
        <end position="413"/>
    </location>
</feature>
<comment type="catalytic activity">
    <reaction evidence="17">
        <text>a di-trans,poly-cis-dolichyl diphosphooligosaccharide + L-asparaginyl-[protein] = N(4)-(oligosaccharide-(1-&gt;4)-N-acetyl-beta-D-glucosaminyl-(1-&gt;4)-N-acetyl-beta-D-glucosaminyl)-L-asparaginyl-[protein] + a di-trans,poly-cis-dolichyl diphosphate + H(+)</text>
        <dbReference type="Rhea" id="RHEA:22980"/>
        <dbReference type="Rhea" id="RHEA-COMP:12804"/>
        <dbReference type="Rhea" id="RHEA-COMP:12805"/>
        <dbReference type="Rhea" id="RHEA-COMP:19506"/>
        <dbReference type="Rhea" id="RHEA-COMP:19509"/>
        <dbReference type="ChEBI" id="CHEBI:15378"/>
        <dbReference type="ChEBI" id="CHEBI:50347"/>
        <dbReference type="ChEBI" id="CHEBI:57497"/>
        <dbReference type="ChEBI" id="CHEBI:57570"/>
        <dbReference type="ChEBI" id="CHEBI:132529"/>
        <dbReference type="EC" id="2.4.99.18"/>
    </reaction>
</comment>
<keyword evidence="13 21" id="KW-1133">Transmembrane helix</keyword>
<dbReference type="Pfam" id="PF02516">
    <property type="entry name" value="STT3"/>
    <property type="match status" value="1"/>
</dbReference>
<feature type="transmembrane region" description="Helical" evidence="21">
    <location>
        <begin position="298"/>
        <end position="318"/>
    </location>
</feature>
<feature type="region of interest" description="Disordered" evidence="20">
    <location>
        <begin position="1331"/>
        <end position="1399"/>
    </location>
</feature>
<evidence type="ECO:0000259" key="22">
    <source>
        <dbReference type="Pfam" id="PF02516"/>
    </source>
</evidence>
<evidence type="ECO:0000259" key="23">
    <source>
        <dbReference type="Pfam" id="PF21436"/>
    </source>
</evidence>
<dbReference type="PANTHER" id="PTHR13872">
    <property type="entry name" value="DOLICHYL-DIPHOSPHOOLIGOSACCHARIDE--PROTEIN GLYCOSYLTRANSFERASE SUBUNIT"/>
    <property type="match status" value="1"/>
</dbReference>
<dbReference type="GO" id="GO:0018279">
    <property type="term" value="P:protein N-linked glycosylation via asparagine"/>
    <property type="evidence" value="ECO:0007669"/>
    <property type="project" value="TreeGrafter"/>
</dbReference>
<feature type="compositionally biased region" description="Polar residues" evidence="20">
    <location>
        <begin position="1520"/>
        <end position="1529"/>
    </location>
</feature>
<feature type="compositionally biased region" description="Polar residues" evidence="20">
    <location>
        <begin position="1579"/>
        <end position="1590"/>
    </location>
</feature>
<feature type="compositionally biased region" description="Polar residues" evidence="20">
    <location>
        <begin position="1188"/>
        <end position="1200"/>
    </location>
</feature>
<evidence type="ECO:0000256" key="13">
    <source>
        <dbReference type="ARBA" id="ARBA00022989"/>
    </source>
</evidence>
<comment type="similarity">
    <text evidence="5">Belongs to the STT3 family.</text>
</comment>
<dbReference type="GO" id="GO:0043687">
    <property type="term" value="P:post-translational protein modification"/>
    <property type="evidence" value="ECO:0007669"/>
    <property type="project" value="TreeGrafter"/>
</dbReference>
<evidence type="ECO:0000256" key="9">
    <source>
        <dbReference type="ARBA" id="ARBA00022692"/>
    </source>
</evidence>
<feature type="compositionally biased region" description="Basic and acidic residues" evidence="20">
    <location>
        <begin position="1025"/>
        <end position="1041"/>
    </location>
</feature>
<dbReference type="PANTHER" id="PTHR13872:SF1">
    <property type="entry name" value="DOLICHYL-DIPHOSPHOOLIGOSACCHARIDE--PROTEIN GLYCOSYLTRANSFERASE SUBUNIT STT3B"/>
    <property type="match status" value="1"/>
</dbReference>
<evidence type="ECO:0000256" key="3">
    <source>
        <dbReference type="ARBA" id="ARBA00004477"/>
    </source>
</evidence>
<keyword evidence="16" id="KW-0464">Manganese</keyword>
<dbReference type="GO" id="GO:0008250">
    <property type="term" value="C:oligosaccharyltransferase complex"/>
    <property type="evidence" value="ECO:0007669"/>
    <property type="project" value="UniProtKB-ARBA"/>
</dbReference>
<evidence type="ECO:0000256" key="1">
    <source>
        <dbReference type="ARBA" id="ARBA00001936"/>
    </source>
</evidence>
<feature type="transmembrane region" description="Helical" evidence="21">
    <location>
        <begin position="259"/>
        <end position="292"/>
    </location>
</feature>
<evidence type="ECO:0000256" key="17">
    <source>
        <dbReference type="ARBA" id="ARBA00048829"/>
    </source>
</evidence>
<dbReference type="UniPathway" id="UPA00378"/>
<dbReference type="EMBL" id="LCWV01000003">
    <property type="protein sequence ID" value="PWI74190.1"/>
    <property type="molecule type" value="Genomic_DNA"/>
</dbReference>
<feature type="compositionally biased region" description="Basic and acidic residues" evidence="20">
    <location>
        <begin position="1080"/>
        <end position="1098"/>
    </location>
</feature>
<protein>
    <recommendedName>
        <fullName evidence="19">Dolichyl-diphosphooligosaccharide--protein glycosyltransferase subunit STT3</fullName>
        <ecNumber evidence="6">2.4.99.18</ecNumber>
    </recommendedName>
</protein>
<feature type="transmembrane region" description="Helical" evidence="21">
    <location>
        <begin position="228"/>
        <end position="247"/>
    </location>
</feature>
<dbReference type="EC" id="2.4.99.18" evidence="6"/>
<feature type="compositionally biased region" description="Polar residues" evidence="20">
    <location>
        <begin position="1992"/>
        <end position="2007"/>
    </location>
</feature>
<sequence length="2099" mass="230355">MSETPFRNDDGSRDRRCGRKKAGPVVWGDALSAPTSSSLLTTPLAPPGIACVAPRSKLQAVLSSIGEAIWLRGLSISIHFEAIDSTDNRISATMTGDSQPRAAGVNSESTRLLLRVVILSLIAAAAVASRLFSVILDPWFNFRATKYLVANGFYKFWDWFDDRTWHPLGRVTGGTLYPGLMVTSGVIYHALRALTVPVDIRNICVLLAPAFSGLTAYAAYLLTNEMTTSPSAGLLAAAFMGIAPGYISRSVAGSYDNEAIAIFLLVFTFYLWIKALKLGSMLWGALCALFYGYMVASWGGYAFITCLLPLHAFVLICMGRYSTRLYVSYTTWYALGTLASMQIPFVGFLPVKTSEHMPALGIFGFLQLIGFIQYVRSAISGRQFQTFLATVLIGTFGIGLLGLVALTSLGYIAPWSGRFYSLWDTGYAKIHIPIIASVSEHQPPAWPAFFFDLNMLIWLFPAGIYLCYQDLRDEHVFVIVYGLFGSYFAGVMVRLMLTLTPIVCVAGAIAVSHLLDTYLSTKKPVNPEEAPAASEATSKKAAKVAGLRGSEKPKVGIFSLVPKTGVVASLTIYLLMFVTHCTWVTSNAYSSPSVVLASRMPDGSQHIIDDYREAYQWLRQNTKEDAKIMSWWDYGYQIGGMADRPTLVDNNTWNNTHIATVGKAMSSREEVSYPIMRQHEVDYVLVVFGGLLGYSGDDINKFLWMVRIAEGIWPDEVKERNFFTARGEYRVDSEATETMKNSLMYKMSYYNYASMFPPGQAADRVRGVRLPDQGPVLNTLEEAFTSENWIIRIYKVKDLDNVGRDHAAAAAFERGQKKKKAAKKRGAPIKQTASWRFVVDWLVRFGECELGTGESRLHTSARVLEWTGRISRLSYPACSQRPPDARAFEPAAVQRGLRGNGRRPAVEQPDTLHWQLPAGCVPFSAGKHECNAKKLFSSRLLRFACFLPSPFSCSHHPHHRPLCAAFNPPAAAWLSGQAVQGYFAIERSKIPTAMVFGRKSLRERLAQEPEFSLLGAAFDLPTPREMQRRQRRLDESDDHRRAASRPAEAARVPKRRVHVSVEQASGEQMEEIVVPRARATRAEQEPERKSQTVTHEEESVSSASEISMDDSESEVSIRYPSTPTPRRDRGAVQNRTAQNFHGRSRMSNTSSQRTEKIPSSAGSLRTKLSRRLRKKRPTTPDDSERPSPAQSKSHGSTISPWTMAGSPLQGIPQQPVYAYLSMPQHSYPTGQYGSTSHPLIVAATQNIPAHSQPIFAAPIPAQPHPVFPDPPASTLVQAKARDPPRRFSSELHQIQHHMDQTRDQLAQSPGDVELQQTMKALQSQLNETLNNATSQQASVPPLPPSPTTTTQLGRSKEDSSPKASPIFDGGKSGQAGDETSARDCLNGQSLPSTRYTREGSPGRIIHHHLCSGCGAIRSRLFHEKHPIVRGAKPLLNYCGPCQEVKIELGVADGRHHFCFGCGVVRSKNFHHKHPVLPAQPIRPNYCRRCRIELQGRGSNVDASVISSVVGTQREAAGEQDLTQSSSMENNVGDCGASTVDNSLERVPVAGGLDGRCRRQNRSSANGPTERETVRLASPIGSNTSSLTGPSSVHPDRRLGSTQRRAERTSSVQASNVDHGGYKKPYVEDAASAGLQRTSARSRSFPVVRDNENASTSFTAGSSKSGSPKSCLRGLKPSPSEDSWICLLTSPPESTGNKGTKSVKKAVSFTPIVRIRSASPEKCASHAPQTDIDEAEISPADDTIPIRAGTYGDDPSLSSGIRRVSMFRGPVNDRSFEDFQPGPSASYPEAEEGQGRANFAANPPRGEEPEADFSRGIFGRRSIFASSVKSSSMPDTYGVDPGTTEHHFRDHDNEPSCLDEGFPPYTRGVFSSYSQDYGYRNPPDFRSSRGVFSSEFQSSLGGTHSMDHTEPGPRPSVPTNERYGHQGDSFYEGPSSDPNLGAKPRFRGSIFGSYFHPSSNRSGSTSQDDGSHSTFSDRSFPSDNPYYKPSRFAQAQNLFNQASQQQSRAGAFADRSRGRPMPDDAIPEPIVEEPESPPSSPTVRAINLIEYHPGALSDVSTEDEDEPPEIEEITSALDSFKSPQISLADSKVSEAEVVWA</sequence>
<feature type="transmembrane region" description="Helical" evidence="21">
    <location>
        <begin position="175"/>
        <end position="191"/>
    </location>
</feature>